<dbReference type="Proteomes" id="UP000193411">
    <property type="component" value="Unassembled WGS sequence"/>
</dbReference>
<evidence type="ECO:0000313" key="2">
    <source>
        <dbReference type="EMBL" id="ORZ30330.1"/>
    </source>
</evidence>
<feature type="region of interest" description="Disordered" evidence="1">
    <location>
        <begin position="164"/>
        <end position="203"/>
    </location>
</feature>
<name>A0A1Y2H701_9FUNG</name>
<comment type="caution">
    <text evidence="2">The sequence shown here is derived from an EMBL/GenBank/DDBJ whole genome shotgun (WGS) entry which is preliminary data.</text>
</comment>
<evidence type="ECO:0000313" key="3">
    <source>
        <dbReference type="Proteomes" id="UP000193411"/>
    </source>
</evidence>
<feature type="region of interest" description="Disordered" evidence="1">
    <location>
        <begin position="254"/>
        <end position="274"/>
    </location>
</feature>
<gene>
    <name evidence="2" type="ORF">BCR44DRAFT_326704</name>
</gene>
<keyword evidence="3" id="KW-1185">Reference proteome</keyword>
<evidence type="ECO:0000256" key="1">
    <source>
        <dbReference type="SAM" id="MobiDB-lite"/>
    </source>
</evidence>
<accession>A0A1Y2H701</accession>
<sequence>MPLPPTLMPRSPSHIPCSPPSAILDLPPRHDSRHTVSFLTFPNLLTTSTHHLILTARSPSPRLSAGWHDPVLLNLLPLDLSRCAGCTLPTRMPLRLPPRLARGGAIPGRDQGSPPPVGALRVGRSGAIPPLLSHSPLFPHCLLCRKLHCLDIIFIFYYRFPPRPQPSKPRPSPYQSITLPSNPLILSSRTPPPRPPNTLLPLPLRPWQTRLRRRSHPAIALCSRASRATTTRTRATMTTMTTTPIKLYTTMTSKTKKSTSLSPRPRSAIATLCA</sequence>
<dbReference type="AlphaFoldDB" id="A0A1Y2H701"/>
<protein>
    <submittedName>
        <fullName evidence="2">Uncharacterized protein</fullName>
    </submittedName>
</protein>
<feature type="region of interest" description="Disordered" evidence="1">
    <location>
        <begin position="1"/>
        <end position="20"/>
    </location>
</feature>
<organism evidence="2 3">
    <name type="scientific">Catenaria anguillulae PL171</name>
    <dbReference type="NCBI Taxonomy" id="765915"/>
    <lineage>
        <taxon>Eukaryota</taxon>
        <taxon>Fungi</taxon>
        <taxon>Fungi incertae sedis</taxon>
        <taxon>Blastocladiomycota</taxon>
        <taxon>Blastocladiomycetes</taxon>
        <taxon>Blastocladiales</taxon>
        <taxon>Catenariaceae</taxon>
        <taxon>Catenaria</taxon>
    </lineage>
</organism>
<dbReference type="EMBL" id="MCFL01000089">
    <property type="protein sequence ID" value="ORZ30330.1"/>
    <property type="molecule type" value="Genomic_DNA"/>
</dbReference>
<proteinExistence type="predicted"/>
<reference evidence="2 3" key="1">
    <citation type="submission" date="2016-07" db="EMBL/GenBank/DDBJ databases">
        <title>Pervasive Adenine N6-methylation of Active Genes in Fungi.</title>
        <authorList>
            <consortium name="DOE Joint Genome Institute"/>
            <person name="Mondo S.J."/>
            <person name="Dannebaum R.O."/>
            <person name="Kuo R.C."/>
            <person name="Labutti K."/>
            <person name="Haridas S."/>
            <person name="Kuo A."/>
            <person name="Salamov A."/>
            <person name="Ahrendt S.R."/>
            <person name="Lipzen A."/>
            <person name="Sullivan W."/>
            <person name="Andreopoulos W.B."/>
            <person name="Clum A."/>
            <person name="Lindquist E."/>
            <person name="Daum C."/>
            <person name="Ramamoorthy G.K."/>
            <person name="Gryganskyi A."/>
            <person name="Culley D."/>
            <person name="Magnuson J.K."/>
            <person name="James T.Y."/>
            <person name="O'Malley M.A."/>
            <person name="Stajich J.E."/>
            <person name="Spatafora J.W."/>
            <person name="Visel A."/>
            <person name="Grigoriev I.V."/>
        </authorList>
    </citation>
    <scope>NUCLEOTIDE SEQUENCE [LARGE SCALE GENOMIC DNA]</scope>
    <source>
        <strain evidence="2 3">PL171</strain>
    </source>
</reference>